<dbReference type="PANTHER" id="PTHR43396">
    <property type="entry name" value="FLAVOHEMOPROTEIN"/>
    <property type="match status" value="1"/>
</dbReference>
<evidence type="ECO:0000256" key="6">
    <source>
        <dbReference type="RuleBase" id="RU000356"/>
    </source>
</evidence>
<accession>A0A2N9YAI7</accession>
<keyword evidence="3 6" id="KW-0561">Oxygen transport</keyword>
<dbReference type="GO" id="GO:0071949">
    <property type="term" value="F:FAD binding"/>
    <property type="evidence" value="ECO:0007669"/>
    <property type="project" value="TreeGrafter"/>
</dbReference>
<dbReference type="GO" id="GO:0046210">
    <property type="term" value="P:nitric oxide catabolic process"/>
    <property type="evidence" value="ECO:0007669"/>
    <property type="project" value="TreeGrafter"/>
</dbReference>
<dbReference type="AlphaFoldDB" id="A0A2N9YAI7"/>
<evidence type="ECO:0000256" key="1">
    <source>
        <dbReference type="ARBA" id="ARBA00006401"/>
    </source>
</evidence>
<dbReference type="CDD" id="cd08922">
    <property type="entry name" value="FHb-globin"/>
    <property type="match status" value="1"/>
</dbReference>
<evidence type="ECO:0000256" key="2">
    <source>
        <dbReference type="ARBA" id="ARBA00022617"/>
    </source>
</evidence>
<dbReference type="InterPro" id="IPR000971">
    <property type="entry name" value="Globin"/>
</dbReference>
<dbReference type="Gene3D" id="1.10.490.10">
    <property type="entry name" value="Globins"/>
    <property type="match status" value="1"/>
</dbReference>
<gene>
    <name evidence="8" type="ORF">BLE401_01370</name>
</gene>
<dbReference type="SUPFAM" id="SSF46458">
    <property type="entry name" value="Globin-like"/>
    <property type="match status" value="1"/>
</dbReference>
<evidence type="ECO:0000256" key="3">
    <source>
        <dbReference type="ARBA" id="ARBA00022621"/>
    </source>
</evidence>
<dbReference type="Pfam" id="PF00042">
    <property type="entry name" value="Globin"/>
    <property type="match status" value="1"/>
</dbReference>
<dbReference type="GO" id="GO:0019825">
    <property type="term" value="F:oxygen binding"/>
    <property type="evidence" value="ECO:0007669"/>
    <property type="project" value="InterPro"/>
</dbReference>
<dbReference type="EMBL" id="CP018889">
    <property type="protein sequence ID" value="AUI67476.1"/>
    <property type="molecule type" value="Genomic_DNA"/>
</dbReference>
<evidence type="ECO:0000313" key="8">
    <source>
        <dbReference type="EMBL" id="AUI67476.1"/>
    </source>
</evidence>
<keyword evidence="5" id="KW-0408">Iron</keyword>
<evidence type="ECO:0000313" key="9">
    <source>
        <dbReference type="Proteomes" id="UP000234271"/>
    </source>
</evidence>
<reference evidence="9" key="1">
    <citation type="submission" date="2016-12" db="EMBL/GenBank/DDBJ databases">
        <title>Complete Genome Sequence of Beggiatoa leptomitiformis D-401.</title>
        <authorList>
            <person name="Fomenkov A."/>
            <person name="Vincze T."/>
            <person name="Grabovich M."/>
            <person name="Anton B.P."/>
            <person name="Dubinina G."/>
            <person name="Orlova M."/>
            <person name="Belousova E."/>
            <person name="Roberts R.J."/>
        </authorList>
    </citation>
    <scope>NUCLEOTIDE SEQUENCE [LARGE SCALE GENOMIC DNA]</scope>
    <source>
        <strain evidence="9">D-401</strain>
    </source>
</reference>
<comment type="similarity">
    <text evidence="1">In the C-terminal section; belongs to the flavoprotein pyridine nucleotide cytochrome reductase family.</text>
</comment>
<evidence type="ECO:0000256" key="4">
    <source>
        <dbReference type="ARBA" id="ARBA00022723"/>
    </source>
</evidence>
<evidence type="ECO:0000259" key="7">
    <source>
        <dbReference type="PROSITE" id="PS01033"/>
    </source>
</evidence>
<keyword evidence="2 6" id="KW-0349">Heme</keyword>
<sequence length="142" mass="15438">MLSENAKAIVKATTPVLREKAVEIATRMYDILFTQHPELKLLFVNAPQAQPTVLAQAIIAYCNNIDNLGALTGAIGKITDKHVVTQVKAEHYPLVGAALLQAIRDVLGSAATPEIINGWAEAYQFLADVLIKIEQEKYAKLG</sequence>
<dbReference type="PROSITE" id="PS01033">
    <property type="entry name" value="GLOBIN"/>
    <property type="match status" value="1"/>
</dbReference>
<dbReference type="GO" id="GO:0008941">
    <property type="term" value="F:nitric oxide dioxygenase NAD(P)H activity"/>
    <property type="evidence" value="ECO:0007669"/>
    <property type="project" value="TreeGrafter"/>
</dbReference>
<proteinExistence type="inferred from homology"/>
<evidence type="ECO:0000256" key="5">
    <source>
        <dbReference type="ARBA" id="ARBA00023004"/>
    </source>
</evidence>
<dbReference type="OrthoDB" id="9801223at2"/>
<comment type="similarity">
    <text evidence="6">Belongs to the globin family.</text>
</comment>
<dbReference type="GO" id="GO:0020037">
    <property type="term" value="F:heme binding"/>
    <property type="evidence" value="ECO:0007669"/>
    <property type="project" value="InterPro"/>
</dbReference>
<dbReference type="Proteomes" id="UP000234271">
    <property type="component" value="Chromosome"/>
</dbReference>
<dbReference type="PANTHER" id="PTHR43396:SF3">
    <property type="entry name" value="FLAVOHEMOPROTEIN"/>
    <property type="match status" value="1"/>
</dbReference>
<keyword evidence="6" id="KW-0813">Transport</keyword>
<dbReference type="FunFam" id="1.10.490.10:FF:000003">
    <property type="entry name" value="Flavohemoprotein"/>
    <property type="match status" value="1"/>
</dbReference>
<keyword evidence="4" id="KW-0479">Metal-binding</keyword>
<dbReference type="InterPro" id="IPR009050">
    <property type="entry name" value="Globin-like_sf"/>
</dbReference>
<protein>
    <recommendedName>
        <fullName evidence="7">Globin domain-containing protein</fullName>
    </recommendedName>
</protein>
<keyword evidence="9" id="KW-1185">Reference proteome</keyword>
<organism evidence="8 9">
    <name type="scientific">Beggiatoa leptomitoformis</name>
    <dbReference type="NCBI Taxonomy" id="288004"/>
    <lineage>
        <taxon>Bacteria</taxon>
        <taxon>Pseudomonadati</taxon>
        <taxon>Pseudomonadota</taxon>
        <taxon>Gammaproteobacteria</taxon>
        <taxon>Thiotrichales</taxon>
        <taxon>Thiotrichaceae</taxon>
        <taxon>Beggiatoa</taxon>
    </lineage>
</organism>
<name>A0A2N9YAI7_9GAMM</name>
<dbReference type="GO" id="GO:0071500">
    <property type="term" value="P:cellular response to nitrosative stress"/>
    <property type="evidence" value="ECO:0007669"/>
    <property type="project" value="TreeGrafter"/>
</dbReference>
<dbReference type="GO" id="GO:0046872">
    <property type="term" value="F:metal ion binding"/>
    <property type="evidence" value="ECO:0007669"/>
    <property type="project" value="UniProtKB-KW"/>
</dbReference>
<dbReference type="InterPro" id="IPR012292">
    <property type="entry name" value="Globin/Proto"/>
</dbReference>
<dbReference type="GO" id="GO:0005344">
    <property type="term" value="F:oxygen carrier activity"/>
    <property type="evidence" value="ECO:0007669"/>
    <property type="project" value="UniProtKB-KW"/>
</dbReference>
<dbReference type="RefSeq" id="WP_062149688.1">
    <property type="nucleotide sequence ID" value="NZ_CP012373.2"/>
</dbReference>
<feature type="domain" description="Globin" evidence="7">
    <location>
        <begin position="1"/>
        <end position="135"/>
    </location>
</feature>
<dbReference type="KEGG" id="blep:AL038_04635"/>